<feature type="compositionally biased region" description="Low complexity" evidence="6">
    <location>
        <begin position="311"/>
        <end position="320"/>
    </location>
</feature>
<gene>
    <name evidence="9" type="ordered locus">SBI_05687</name>
</gene>
<evidence type="ECO:0000256" key="5">
    <source>
        <dbReference type="PROSITE-ProRule" id="PRU10141"/>
    </source>
</evidence>
<dbReference type="PROSITE" id="PS00107">
    <property type="entry name" value="PROTEIN_KINASE_ATP"/>
    <property type="match status" value="1"/>
</dbReference>
<evidence type="ECO:0000256" key="4">
    <source>
        <dbReference type="ARBA" id="ARBA00022840"/>
    </source>
</evidence>
<keyword evidence="7" id="KW-1133">Transmembrane helix</keyword>
<keyword evidence="3 9" id="KW-0418">Kinase</keyword>
<dbReference type="HOGENOM" id="CLU_000288_135_1_11"/>
<dbReference type="InterPro" id="IPR025565">
    <property type="entry name" value="DUF4328"/>
</dbReference>
<dbReference type="InterPro" id="IPR008271">
    <property type="entry name" value="Ser/Thr_kinase_AS"/>
</dbReference>
<dbReference type="InterPro" id="IPR011009">
    <property type="entry name" value="Kinase-like_dom_sf"/>
</dbReference>
<evidence type="ECO:0000256" key="2">
    <source>
        <dbReference type="ARBA" id="ARBA00022741"/>
    </source>
</evidence>
<feature type="transmembrane region" description="Helical" evidence="7">
    <location>
        <begin position="567"/>
        <end position="591"/>
    </location>
</feature>
<dbReference type="SMART" id="SM00220">
    <property type="entry name" value="S_TKc"/>
    <property type="match status" value="1"/>
</dbReference>
<keyword evidence="1" id="KW-0808">Transferase</keyword>
<feature type="compositionally biased region" description="Low complexity" evidence="6">
    <location>
        <begin position="356"/>
        <end position="370"/>
    </location>
</feature>
<keyword evidence="7" id="KW-0812">Transmembrane</keyword>
<feature type="transmembrane region" description="Helical" evidence="7">
    <location>
        <begin position="407"/>
        <end position="433"/>
    </location>
</feature>
<proteinExistence type="predicted"/>
<dbReference type="EMBL" id="CP002047">
    <property type="protein sequence ID" value="ADI08807.1"/>
    <property type="molecule type" value="Genomic_DNA"/>
</dbReference>
<feature type="domain" description="Protein kinase" evidence="8">
    <location>
        <begin position="15"/>
        <end position="276"/>
    </location>
</feature>
<dbReference type="PANTHER" id="PTHR43289:SF34">
    <property type="entry name" value="SERINE_THREONINE-PROTEIN KINASE YBDM-RELATED"/>
    <property type="match status" value="1"/>
</dbReference>
<keyword evidence="7" id="KW-0472">Membrane</keyword>
<keyword evidence="10" id="KW-1185">Reference proteome</keyword>
<dbReference type="RefSeq" id="WP_014178271.1">
    <property type="nucleotide sequence ID" value="NC_016582.1"/>
</dbReference>
<dbReference type="PANTHER" id="PTHR43289">
    <property type="entry name" value="MITOGEN-ACTIVATED PROTEIN KINASE KINASE KINASE 20-RELATED"/>
    <property type="match status" value="1"/>
</dbReference>
<evidence type="ECO:0000313" key="9">
    <source>
        <dbReference type="EMBL" id="ADI08807.1"/>
    </source>
</evidence>
<dbReference type="PROSITE" id="PS50011">
    <property type="entry name" value="PROTEIN_KINASE_DOM"/>
    <property type="match status" value="1"/>
</dbReference>
<dbReference type="GO" id="GO:0005524">
    <property type="term" value="F:ATP binding"/>
    <property type="evidence" value="ECO:0007669"/>
    <property type="project" value="UniProtKB-UniRule"/>
</dbReference>
<evidence type="ECO:0000256" key="3">
    <source>
        <dbReference type="ARBA" id="ARBA00022777"/>
    </source>
</evidence>
<feature type="transmembrane region" description="Helical" evidence="7">
    <location>
        <begin position="537"/>
        <end position="555"/>
    </location>
</feature>
<feature type="binding site" evidence="5">
    <location>
        <position position="43"/>
    </location>
    <ligand>
        <name>ATP</name>
        <dbReference type="ChEBI" id="CHEBI:30616"/>
    </ligand>
</feature>
<evidence type="ECO:0000259" key="8">
    <source>
        <dbReference type="PROSITE" id="PS50011"/>
    </source>
</evidence>
<dbReference type="STRING" id="749414.SBI_05687"/>
<dbReference type="Pfam" id="PF00069">
    <property type="entry name" value="Pkinase"/>
    <property type="match status" value="1"/>
</dbReference>
<dbReference type="PATRIC" id="fig|749414.3.peg.5872"/>
<dbReference type="CDD" id="cd14014">
    <property type="entry name" value="STKc_PknB_like"/>
    <property type="match status" value="1"/>
</dbReference>
<protein>
    <submittedName>
        <fullName evidence="9">Putative serine-threonine protein kinase</fullName>
    </submittedName>
</protein>
<feature type="transmembrane region" description="Helical" evidence="7">
    <location>
        <begin position="453"/>
        <end position="475"/>
    </location>
</feature>
<feature type="region of interest" description="Disordered" evidence="6">
    <location>
        <begin position="304"/>
        <end position="398"/>
    </location>
</feature>
<dbReference type="eggNOG" id="COG0515">
    <property type="taxonomic scope" value="Bacteria"/>
</dbReference>
<dbReference type="KEGG" id="sbh:SBI_05687"/>
<dbReference type="AlphaFoldDB" id="D7CCS6"/>
<keyword evidence="4 5" id="KW-0067">ATP-binding</keyword>
<dbReference type="InterPro" id="IPR017441">
    <property type="entry name" value="Protein_kinase_ATP_BS"/>
</dbReference>
<evidence type="ECO:0000256" key="7">
    <source>
        <dbReference type="SAM" id="Phobius"/>
    </source>
</evidence>
<dbReference type="Proteomes" id="UP000000377">
    <property type="component" value="Chromosome"/>
</dbReference>
<name>D7CCS6_STRBB</name>
<dbReference type="GO" id="GO:0004674">
    <property type="term" value="F:protein serine/threonine kinase activity"/>
    <property type="evidence" value="ECO:0007669"/>
    <property type="project" value="TreeGrafter"/>
</dbReference>
<evidence type="ECO:0000313" key="10">
    <source>
        <dbReference type="Proteomes" id="UP000000377"/>
    </source>
</evidence>
<reference evidence="9 10" key="1">
    <citation type="journal article" date="2010" name="J. Bacteriol.">
        <title>Genome sequence of the milbemycin-producing bacterium Streptomyces bingchenggensis.</title>
        <authorList>
            <person name="Wang X.J."/>
            <person name="Yan Y.J."/>
            <person name="Zhang B."/>
            <person name="An J."/>
            <person name="Wang J.J."/>
            <person name="Tian J."/>
            <person name="Jiang L."/>
            <person name="Chen Y.H."/>
            <person name="Huang S.X."/>
            <person name="Yin M."/>
            <person name="Zhang J."/>
            <person name="Gao A.L."/>
            <person name="Liu C.X."/>
            <person name="Zhu Z.X."/>
            <person name="Xiang W.S."/>
        </authorList>
    </citation>
    <scope>NUCLEOTIDE SEQUENCE [LARGE SCALE GENOMIC DNA]</scope>
    <source>
        <strain evidence="9 10">BCW-1</strain>
    </source>
</reference>
<dbReference type="PROSITE" id="PS00108">
    <property type="entry name" value="PROTEIN_KINASE_ST"/>
    <property type="match status" value="1"/>
</dbReference>
<evidence type="ECO:0000256" key="6">
    <source>
        <dbReference type="SAM" id="MobiDB-lite"/>
    </source>
</evidence>
<dbReference type="Gene3D" id="1.10.510.10">
    <property type="entry name" value="Transferase(Phosphotransferase) domain 1"/>
    <property type="match status" value="1"/>
</dbReference>
<accession>D7CCS6</accession>
<sequence>MENLGAQDPRWIGEYRLLGRLGEGGMGRVYLARSARGRTVAVKLVKAELARHADFRSRFQREVAAARRVGGQWTAPVLDADTEAEVPWVATGYIGGPSLHDVVAEQFGALPEHSVRTMAHGLALALRDIHGAGLIHRDLKPSNILITIDGPRVIDFGIARALETIAGVGTNLTVAGAVVGSPGFMSPEQVRGEAVTTASDVFCLGSVLAFAATGRQPFGNVTSGVHALLYRIAQEEPDLAGLPEGLLELITGCLHKDPAVRLSVEDVVARTAQEAYPAATGTWLPGELLAKLGRDALQLLEMEADSDDSAESATDSDTATLRATGPVRSVGAAAPGPATPGTPSGYATPPAPGAPAAPGYPASGAQPGYPMAGGAGQPWQAAHHHFPGPISSPPARSLRTSRGLGSALRWLLGAFALLSVAHLGLSGTLFSAYDDVLVGTGSEGAITDAKNSLEIFEVFTGVLAILLVVMFPVWFRRVYMNATFLAPGRQRYDSGLAAGSWFIPVAQLWMPKQMANDIWTSSAPPGTRPASRAVLNWWWALYVTMFVVVAVSTLAEPLARSTEDRQVVAGLNIFDDLVSIPASVLAMVVVARITKMQHPQHWQPEGAAFGPPVMR</sequence>
<dbReference type="Pfam" id="PF14219">
    <property type="entry name" value="DUF4328"/>
    <property type="match status" value="1"/>
</dbReference>
<dbReference type="InterPro" id="IPR000719">
    <property type="entry name" value="Prot_kinase_dom"/>
</dbReference>
<keyword evidence="2 5" id="KW-0547">Nucleotide-binding</keyword>
<dbReference type="Gene3D" id="3.30.200.20">
    <property type="entry name" value="Phosphorylase Kinase, domain 1"/>
    <property type="match status" value="1"/>
</dbReference>
<dbReference type="SUPFAM" id="SSF56112">
    <property type="entry name" value="Protein kinase-like (PK-like)"/>
    <property type="match status" value="1"/>
</dbReference>
<feature type="compositionally biased region" description="Low complexity" evidence="6">
    <location>
        <begin position="331"/>
        <end position="348"/>
    </location>
</feature>
<organism evidence="9 10">
    <name type="scientific">Streptomyces bingchenggensis (strain BCW-1)</name>
    <dbReference type="NCBI Taxonomy" id="749414"/>
    <lineage>
        <taxon>Bacteria</taxon>
        <taxon>Bacillati</taxon>
        <taxon>Actinomycetota</taxon>
        <taxon>Actinomycetes</taxon>
        <taxon>Kitasatosporales</taxon>
        <taxon>Streptomycetaceae</taxon>
        <taxon>Streptomyces</taxon>
    </lineage>
</organism>
<evidence type="ECO:0000256" key="1">
    <source>
        <dbReference type="ARBA" id="ARBA00022679"/>
    </source>
</evidence>